<reference evidence="2 3" key="1">
    <citation type="submission" date="2024-01" db="EMBL/GenBank/DDBJ databases">
        <title>Comparative genomics of Cryptococcus and Kwoniella reveals pathogenesis evolution and contrasting modes of karyotype evolution via chromosome fusion or intercentromeric recombination.</title>
        <authorList>
            <person name="Coelho M.A."/>
            <person name="David-Palma M."/>
            <person name="Shea T."/>
            <person name="Bowers K."/>
            <person name="McGinley-Smith S."/>
            <person name="Mohammad A.W."/>
            <person name="Gnirke A."/>
            <person name="Yurkov A.M."/>
            <person name="Nowrousian M."/>
            <person name="Sun S."/>
            <person name="Cuomo C.A."/>
            <person name="Heitman J."/>
        </authorList>
    </citation>
    <scope>NUCLEOTIDE SEQUENCE [LARGE SCALE GENOMIC DNA]</scope>
    <source>
        <strain evidence="2 3">CBS 6074</strain>
    </source>
</reference>
<dbReference type="SUPFAM" id="SSF46565">
    <property type="entry name" value="Chaperone J-domain"/>
    <property type="match status" value="1"/>
</dbReference>
<evidence type="ECO:0000256" key="1">
    <source>
        <dbReference type="SAM" id="MobiDB-lite"/>
    </source>
</evidence>
<sequence>MDEVLINQDPYKRITFEQPLHMLNRSQAQRMFAVQATFRDAEWIEPHLIPFWQVHLLCDQKRSFQFELREGYTASGPVQRYFSDIGIAMSAVPRDHWASGMWVPWTIRMSASKLQEIFDSSLQNSIYLPHSSPKQYHTPMAKQIAPFMEKQWDPLSAPKFAFGIPDIKGKENQIIMLQTSMNPNEEEDDVSDEYSVQKMYEAMIPYGIRVYAIPVYRLLYKVGLKNGYAVFDAQSPAEDANTFRVNWPQGGVRQVNDTTFRIMGHYQRRNTDSGELHESEVINASFSKESKLQELISTLFAGMWTKGPITPAAWENERILPEYGDFKEGTAINLLAYSEACIRGFTPSPSSRLSVEPKFPIKRKEQTKKSSLFTTRNSTTSSTKSNTDSFGEAEYNQSQSQSGQTSSINANTATSRKFKGETNTLKRRTMHYAEQAGIRLGNLKKSIGPERLSPEMEFMTKLPTFLPDPKRFYKNLGILQPSKDYLSLDKQDYIDDLISEKRNKASFINHPDRGGKVEIQREINEAFANLESLKLRRKYYADSRSPFRLNR</sequence>
<feature type="region of interest" description="Disordered" evidence="1">
    <location>
        <begin position="349"/>
        <end position="416"/>
    </location>
</feature>
<dbReference type="Proteomes" id="UP001355207">
    <property type="component" value="Chromosome 1"/>
</dbReference>
<keyword evidence="3" id="KW-1185">Reference proteome</keyword>
<name>A0AAX4JLU8_9TREE</name>
<dbReference type="RefSeq" id="XP_066072512.1">
    <property type="nucleotide sequence ID" value="XM_066216415.1"/>
</dbReference>
<dbReference type="EMBL" id="CP144098">
    <property type="protein sequence ID" value="WWC85749.1"/>
    <property type="molecule type" value="Genomic_DNA"/>
</dbReference>
<protein>
    <recommendedName>
        <fullName evidence="4">J domain-containing protein</fullName>
    </recommendedName>
</protein>
<evidence type="ECO:0008006" key="4">
    <source>
        <dbReference type="Google" id="ProtNLM"/>
    </source>
</evidence>
<proteinExistence type="predicted"/>
<dbReference type="GeneID" id="91091287"/>
<accession>A0AAX4JLU8</accession>
<evidence type="ECO:0000313" key="3">
    <source>
        <dbReference type="Proteomes" id="UP001355207"/>
    </source>
</evidence>
<dbReference type="InterPro" id="IPR036869">
    <property type="entry name" value="J_dom_sf"/>
</dbReference>
<organism evidence="2 3">
    <name type="scientific">Kwoniella dendrophila CBS 6074</name>
    <dbReference type="NCBI Taxonomy" id="1295534"/>
    <lineage>
        <taxon>Eukaryota</taxon>
        <taxon>Fungi</taxon>
        <taxon>Dikarya</taxon>
        <taxon>Basidiomycota</taxon>
        <taxon>Agaricomycotina</taxon>
        <taxon>Tremellomycetes</taxon>
        <taxon>Tremellales</taxon>
        <taxon>Cryptococcaceae</taxon>
        <taxon>Kwoniella</taxon>
    </lineage>
</organism>
<feature type="compositionally biased region" description="Low complexity" evidence="1">
    <location>
        <begin position="397"/>
        <end position="407"/>
    </location>
</feature>
<dbReference type="AlphaFoldDB" id="A0AAX4JLU8"/>
<feature type="compositionally biased region" description="Low complexity" evidence="1">
    <location>
        <begin position="370"/>
        <end position="389"/>
    </location>
</feature>
<evidence type="ECO:0000313" key="2">
    <source>
        <dbReference type="EMBL" id="WWC85749.1"/>
    </source>
</evidence>
<gene>
    <name evidence="2" type="ORF">L201_000615</name>
</gene>